<comment type="similarity">
    <text evidence="1">Belongs to the LysR transcriptional regulatory family.</text>
</comment>
<dbReference type="Proteomes" id="UP000031838">
    <property type="component" value="Chromosome 1"/>
</dbReference>
<dbReference type="SUPFAM" id="SSF46785">
    <property type="entry name" value="Winged helix' DNA-binding domain"/>
    <property type="match status" value="1"/>
</dbReference>
<evidence type="ECO:0000313" key="7">
    <source>
        <dbReference type="Proteomes" id="UP000031838"/>
    </source>
</evidence>
<evidence type="ECO:0000256" key="1">
    <source>
        <dbReference type="ARBA" id="ARBA00009437"/>
    </source>
</evidence>
<dbReference type="RefSeq" id="WP_042623538.1">
    <property type="nucleotide sequence ID" value="NZ_CP002580.1"/>
</dbReference>
<dbReference type="HOGENOM" id="CLU_039613_39_0_4"/>
<dbReference type="PANTHER" id="PTHR30118">
    <property type="entry name" value="HTH-TYPE TRANSCRIPTIONAL REGULATOR LEUO-RELATED"/>
    <property type="match status" value="1"/>
</dbReference>
<dbReference type="GO" id="GO:0003677">
    <property type="term" value="F:DNA binding"/>
    <property type="evidence" value="ECO:0007669"/>
    <property type="project" value="UniProtKB-KW"/>
</dbReference>
<dbReference type="InterPro" id="IPR005119">
    <property type="entry name" value="LysR_subst-bd"/>
</dbReference>
<evidence type="ECO:0000256" key="3">
    <source>
        <dbReference type="ARBA" id="ARBA00023125"/>
    </source>
</evidence>
<dbReference type="InterPro" id="IPR036388">
    <property type="entry name" value="WH-like_DNA-bd_sf"/>
</dbReference>
<dbReference type="InterPro" id="IPR050389">
    <property type="entry name" value="LysR-type_TF"/>
</dbReference>
<dbReference type="Gene3D" id="1.10.10.10">
    <property type="entry name" value="Winged helix-like DNA-binding domain superfamily/Winged helix DNA-binding domain"/>
    <property type="match status" value="1"/>
</dbReference>
<keyword evidence="2" id="KW-0805">Transcription regulation</keyword>
<name>A0A0B6RH48_BURPL</name>
<dbReference type="InterPro" id="IPR000847">
    <property type="entry name" value="LysR_HTH_N"/>
</dbReference>
<reference evidence="7" key="1">
    <citation type="submission" date="2011-03" db="EMBL/GenBank/DDBJ databases">
        <authorList>
            <person name="Voget S."/>
            <person name="Streit W.R."/>
            <person name="Jaeger K.E."/>
            <person name="Daniel R."/>
        </authorList>
    </citation>
    <scope>NUCLEOTIDE SEQUENCE [LARGE SCALE GENOMIC DNA]</scope>
    <source>
        <strain evidence="7">PG1</strain>
    </source>
</reference>
<keyword evidence="7" id="KW-1185">Reference proteome</keyword>
<proteinExistence type="inferred from homology"/>
<gene>
    <name evidence="6" type="ORF">BGL_1c01340</name>
</gene>
<organism evidence="6 7">
    <name type="scientific">Burkholderia plantarii</name>
    <dbReference type="NCBI Taxonomy" id="41899"/>
    <lineage>
        <taxon>Bacteria</taxon>
        <taxon>Pseudomonadati</taxon>
        <taxon>Pseudomonadota</taxon>
        <taxon>Betaproteobacteria</taxon>
        <taxon>Burkholderiales</taxon>
        <taxon>Burkholderiaceae</taxon>
        <taxon>Burkholderia</taxon>
    </lineage>
</organism>
<dbReference type="Gene3D" id="3.40.190.10">
    <property type="entry name" value="Periplasmic binding protein-like II"/>
    <property type="match status" value="2"/>
</dbReference>
<evidence type="ECO:0000259" key="5">
    <source>
        <dbReference type="PROSITE" id="PS50931"/>
    </source>
</evidence>
<dbReference type="PANTHER" id="PTHR30118:SF15">
    <property type="entry name" value="TRANSCRIPTIONAL REGULATORY PROTEIN"/>
    <property type="match status" value="1"/>
</dbReference>
<keyword evidence="4" id="KW-0804">Transcription</keyword>
<protein>
    <submittedName>
        <fullName evidence="6">Transcriptional regulator, LysR family</fullName>
    </submittedName>
</protein>
<dbReference type="AlphaFoldDB" id="A0A0B6RH48"/>
<dbReference type="GO" id="GO:0003700">
    <property type="term" value="F:DNA-binding transcription factor activity"/>
    <property type="evidence" value="ECO:0007669"/>
    <property type="project" value="InterPro"/>
</dbReference>
<feature type="domain" description="HTH lysR-type" evidence="5">
    <location>
        <begin position="9"/>
        <end position="66"/>
    </location>
</feature>
<evidence type="ECO:0000313" key="6">
    <source>
        <dbReference type="EMBL" id="AJK44687.1"/>
    </source>
</evidence>
<dbReference type="Pfam" id="PF00126">
    <property type="entry name" value="HTH_1"/>
    <property type="match status" value="1"/>
</dbReference>
<accession>A0A0B6RH48</accession>
<dbReference type="EMBL" id="CP002580">
    <property type="protein sequence ID" value="AJK44687.1"/>
    <property type="molecule type" value="Genomic_DNA"/>
</dbReference>
<dbReference type="InterPro" id="IPR036390">
    <property type="entry name" value="WH_DNA-bd_sf"/>
</dbReference>
<reference evidence="6 7" key="2">
    <citation type="journal article" date="2016" name="Appl. Microbiol. Biotechnol.">
        <title>Mutations improving production and secretion of extracellular lipase by Burkholderia glumae PG1.</title>
        <authorList>
            <person name="Knapp A."/>
            <person name="Voget S."/>
            <person name="Gao R."/>
            <person name="Zaburannyi N."/>
            <person name="Krysciak D."/>
            <person name="Breuer M."/>
            <person name="Hauer B."/>
            <person name="Streit W.R."/>
            <person name="Muller R."/>
            <person name="Daniel R."/>
            <person name="Jaeger K.E."/>
        </authorList>
    </citation>
    <scope>NUCLEOTIDE SEQUENCE [LARGE SCALE GENOMIC DNA]</scope>
    <source>
        <strain evidence="6 7">PG1</strain>
    </source>
</reference>
<dbReference type="Pfam" id="PF03466">
    <property type="entry name" value="LysR_substrate"/>
    <property type="match status" value="1"/>
</dbReference>
<dbReference type="KEGG" id="bgp:BGL_1c01340"/>
<dbReference type="CDD" id="cd08464">
    <property type="entry name" value="PBP2_DntR_like_2"/>
    <property type="match status" value="1"/>
</dbReference>
<dbReference type="SUPFAM" id="SSF53850">
    <property type="entry name" value="Periplasmic binding protein-like II"/>
    <property type="match status" value="1"/>
</dbReference>
<evidence type="ECO:0000256" key="4">
    <source>
        <dbReference type="ARBA" id="ARBA00023163"/>
    </source>
</evidence>
<sequence>MNAMNIADVDLNLLKVFEALFDEGGASRAAIRLDLTQSAVSAALRRLRVLYGDPLFVRTGRGLAPTARARELKPLIGEALDRCRQSLAFGAPAPASFEGRAVSVAMSDDFEIAFGRRLIERAAQLAPGLRVIFRQTHSQIVGDALANREADLAIAAGGFATRGLGHMALGDGRYACLLDPAGAPGPGRYTLTLDDFLAREHVLVSSGGVVGIVDEALAEIGRRRTVRASTTHFAALPFLLRGTSAVATIPHHAADAIARMTGLALMACPLAMPAYPVALGWRVSTLRDAAVAKLRQAIVDCFAGFAAAGDPAAGGYGDRA</sequence>
<evidence type="ECO:0000256" key="2">
    <source>
        <dbReference type="ARBA" id="ARBA00023015"/>
    </source>
</evidence>
<keyword evidence="3" id="KW-0238">DNA-binding</keyword>
<dbReference type="PROSITE" id="PS50931">
    <property type="entry name" value="HTH_LYSR"/>
    <property type="match status" value="1"/>
</dbReference>
<dbReference type="PRINTS" id="PR00039">
    <property type="entry name" value="HTHLYSR"/>
</dbReference>